<keyword evidence="3" id="KW-1185">Reference proteome</keyword>
<gene>
    <name evidence="2" type="ORF">OUZ56_025096</name>
</gene>
<evidence type="ECO:0000313" key="3">
    <source>
        <dbReference type="Proteomes" id="UP001234178"/>
    </source>
</evidence>
<proteinExistence type="predicted"/>
<evidence type="ECO:0000256" key="1">
    <source>
        <dbReference type="SAM" id="Phobius"/>
    </source>
</evidence>
<evidence type="ECO:0000313" key="2">
    <source>
        <dbReference type="EMBL" id="KAK4012842.1"/>
    </source>
</evidence>
<feature type="transmembrane region" description="Helical" evidence="1">
    <location>
        <begin position="12"/>
        <end position="30"/>
    </location>
</feature>
<comment type="caution">
    <text evidence="2">The sequence shown here is derived from an EMBL/GenBank/DDBJ whole genome shotgun (WGS) entry which is preliminary data.</text>
</comment>
<protein>
    <submittedName>
        <fullName evidence="2">Uncharacterized protein</fullName>
    </submittedName>
</protein>
<dbReference type="EMBL" id="JAOYFB010000004">
    <property type="protein sequence ID" value="KAK4012842.1"/>
    <property type="molecule type" value="Genomic_DNA"/>
</dbReference>
<dbReference type="Proteomes" id="UP001234178">
    <property type="component" value="Unassembled WGS sequence"/>
</dbReference>
<keyword evidence="1" id="KW-0472">Membrane</keyword>
<reference evidence="2 3" key="1">
    <citation type="journal article" date="2023" name="Nucleic Acids Res.">
        <title>The hologenome of Daphnia magna reveals possible DNA methylation and microbiome-mediated evolution of the host genome.</title>
        <authorList>
            <person name="Chaturvedi A."/>
            <person name="Li X."/>
            <person name="Dhandapani V."/>
            <person name="Marshall H."/>
            <person name="Kissane S."/>
            <person name="Cuenca-Cambronero M."/>
            <person name="Asole G."/>
            <person name="Calvet F."/>
            <person name="Ruiz-Romero M."/>
            <person name="Marangio P."/>
            <person name="Guigo R."/>
            <person name="Rago D."/>
            <person name="Mirbahai L."/>
            <person name="Eastwood N."/>
            <person name="Colbourne J.K."/>
            <person name="Zhou J."/>
            <person name="Mallon E."/>
            <person name="Orsini L."/>
        </authorList>
    </citation>
    <scope>NUCLEOTIDE SEQUENCE [LARGE SCALE GENOMIC DNA]</scope>
    <source>
        <strain evidence="2">LRV0_1</strain>
    </source>
</reference>
<keyword evidence="1" id="KW-1133">Transmembrane helix</keyword>
<accession>A0ABQ9ZIU7</accession>
<sequence length="119" mass="13396">MLCCQLDGLEYLISFNTLCLLISCYHFYFANRHTSSLRPSPLFCFARQHMSSPRPSPRLRLARHPVFASPVAPSSPRPSPRLCLVRRPVFASPVAPSSPSPSPRGRPVIVSSLWYRCIL</sequence>
<organism evidence="2 3">
    <name type="scientific">Daphnia magna</name>
    <dbReference type="NCBI Taxonomy" id="35525"/>
    <lineage>
        <taxon>Eukaryota</taxon>
        <taxon>Metazoa</taxon>
        <taxon>Ecdysozoa</taxon>
        <taxon>Arthropoda</taxon>
        <taxon>Crustacea</taxon>
        <taxon>Branchiopoda</taxon>
        <taxon>Diplostraca</taxon>
        <taxon>Cladocera</taxon>
        <taxon>Anomopoda</taxon>
        <taxon>Daphniidae</taxon>
        <taxon>Daphnia</taxon>
    </lineage>
</organism>
<keyword evidence="1" id="KW-0812">Transmembrane</keyword>
<name>A0ABQ9ZIU7_9CRUS</name>